<feature type="chain" id="PRO_5011537112" description="AAA+ family ATPase" evidence="1">
    <location>
        <begin position="20"/>
        <end position="116"/>
    </location>
</feature>
<sequence>MKQILFAILLAIAPVAASAEEAEPEGFNLMEEGAKLFFRGLQKQMEPAMEDLRGLADEMEPALRGFMIEMGPALRDLMGKVEDWSAYHPPEILPNGDIIMRKKAPESPAPPAETEI</sequence>
<organism evidence="2 3">
    <name type="scientific">Salinihabitans flavidus</name>
    <dbReference type="NCBI Taxonomy" id="569882"/>
    <lineage>
        <taxon>Bacteria</taxon>
        <taxon>Pseudomonadati</taxon>
        <taxon>Pseudomonadota</taxon>
        <taxon>Alphaproteobacteria</taxon>
        <taxon>Rhodobacterales</taxon>
        <taxon>Roseobacteraceae</taxon>
        <taxon>Salinihabitans</taxon>
    </lineage>
</organism>
<dbReference type="EMBL" id="FODS01000019">
    <property type="protein sequence ID" value="SEP01235.1"/>
    <property type="molecule type" value="Genomic_DNA"/>
</dbReference>
<evidence type="ECO:0008006" key="4">
    <source>
        <dbReference type="Google" id="ProtNLM"/>
    </source>
</evidence>
<reference evidence="2 3" key="1">
    <citation type="submission" date="2016-10" db="EMBL/GenBank/DDBJ databases">
        <authorList>
            <person name="de Groot N.N."/>
        </authorList>
    </citation>
    <scope>NUCLEOTIDE SEQUENCE [LARGE SCALE GENOMIC DNA]</scope>
    <source>
        <strain evidence="2 3">DSM 27842</strain>
    </source>
</reference>
<evidence type="ECO:0000256" key="1">
    <source>
        <dbReference type="SAM" id="SignalP"/>
    </source>
</evidence>
<dbReference type="STRING" id="569882.SAMN04490248_11968"/>
<name>A0A1H8UDF9_9RHOB</name>
<dbReference type="OrthoDB" id="7308154at2"/>
<protein>
    <recommendedName>
        <fullName evidence="4">AAA+ family ATPase</fullName>
    </recommendedName>
</protein>
<dbReference type="Proteomes" id="UP000198893">
    <property type="component" value="Unassembled WGS sequence"/>
</dbReference>
<keyword evidence="1" id="KW-0732">Signal</keyword>
<feature type="signal peptide" evidence="1">
    <location>
        <begin position="1"/>
        <end position="19"/>
    </location>
</feature>
<keyword evidence="3" id="KW-1185">Reference proteome</keyword>
<gene>
    <name evidence="2" type="ORF">SAMN04490248_11968</name>
</gene>
<dbReference type="RefSeq" id="WP_093119583.1">
    <property type="nucleotide sequence ID" value="NZ_FODS01000019.1"/>
</dbReference>
<evidence type="ECO:0000313" key="3">
    <source>
        <dbReference type="Proteomes" id="UP000198893"/>
    </source>
</evidence>
<dbReference type="AlphaFoldDB" id="A0A1H8UDF9"/>
<accession>A0A1H8UDF9</accession>
<proteinExistence type="predicted"/>
<evidence type="ECO:0000313" key="2">
    <source>
        <dbReference type="EMBL" id="SEP01235.1"/>
    </source>
</evidence>